<evidence type="ECO:0000313" key="1">
    <source>
        <dbReference type="EMBL" id="KHN87943.1"/>
    </source>
</evidence>
<sequence length="108" mass="12475">MVEPLREVRCAANTTHCFLEIYRLEAQTWFNGQCDDSFACRYEAEYLMPHGCQATFHGGDRCCCSQNKCNFDRILAERRNFRRFLPKTERVDDVPQKAATSCGKRPGS</sequence>
<name>A0A0B2W1S7_TOXCA</name>
<comment type="caution">
    <text evidence="1">The sequence shown here is derived from an EMBL/GenBank/DDBJ whole genome shotgun (WGS) entry which is preliminary data.</text>
</comment>
<proteinExistence type="predicted"/>
<accession>A0A0B2W1S7</accession>
<dbReference type="OrthoDB" id="5812977at2759"/>
<protein>
    <submittedName>
        <fullName evidence="1">Uncharacterized protein</fullName>
    </submittedName>
</protein>
<keyword evidence="2" id="KW-1185">Reference proteome</keyword>
<organism evidence="1 2">
    <name type="scientific">Toxocara canis</name>
    <name type="common">Canine roundworm</name>
    <dbReference type="NCBI Taxonomy" id="6265"/>
    <lineage>
        <taxon>Eukaryota</taxon>
        <taxon>Metazoa</taxon>
        <taxon>Ecdysozoa</taxon>
        <taxon>Nematoda</taxon>
        <taxon>Chromadorea</taxon>
        <taxon>Rhabditida</taxon>
        <taxon>Spirurina</taxon>
        <taxon>Ascaridomorpha</taxon>
        <taxon>Ascaridoidea</taxon>
        <taxon>Toxocaridae</taxon>
        <taxon>Toxocara</taxon>
    </lineage>
</organism>
<dbReference type="EMBL" id="JPKZ01000317">
    <property type="protein sequence ID" value="KHN87943.1"/>
    <property type="molecule type" value="Genomic_DNA"/>
</dbReference>
<dbReference type="AlphaFoldDB" id="A0A0B2W1S7"/>
<evidence type="ECO:0000313" key="2">
    <source>
        <dbReference type="Proteomes" id="UP000031036"/>
    </source>
</evidence>
<reference evidence="1 2" key="1">
    <citation type="submission" date="2014-11" db="EMBL/GenBank/DDBJ databases">
        <title>Genetic blueprint of the zoonotic pathogen Toxocara canis.</title>
        <authorList>
            <person name="Zhu X.-Q."/>
            <person name="Korhonen P.K."/>
            <person name="Cai H."/>
            <person name="Young N.D."/>
            <person name="Nejsum P."/>
            <person name="von Samson-Himmelstjerna G."/>
            <person name="Boag P.R."/>
            <person name="Tan P."/>
            <person name="Li Q."/>
            <person name="Min J."/>
            <person name="Yang Y."/>
            <person name="Wang X."/>
            <person name="Fang X."/>
            <person name="Hall R.S."/>
            <person name="Hofmann A."/>
            <person name="Sternberg P.W."/>
            <person name="Jex A.R."/>
            <person name="Gasser R.B."/>
        </authorList>
    </citation>
    <scope>NUCLEOTIDE SEQUENCE [LARGE SCALE GENOMIC DNA]</scope>
    <source>
        <strain evidence="1">PN_DK_2014</strain>
    </source>
</reference>
<dbReference type="Proteomes" id="UP000031036">
    <property type="component" value="Unassembled WGS sequence"/>
</dbReference>
<gene>
    <name evidence="1" type="ORF">Tcan_13236</name>
</gene>